<evidence type="ECO:0000313" key="6">
    <source>
        <dbReference type="Proteomes" id="UP000287746"/>
    </source>
</evidence>
<dbReference type="PANTHER" id="PTHR34701:SF1">
    <property type="entry name" value="TRANSCRIPTIONAL REGULATOR MRAZ"/>
    <property type="match status" value="1"/>
</dbReference>
<evidence type="ECO:0000313" key="5">
    <source>
        <dbReference type="Proteomes" id="UP000286681"/>
    </source>
</evidence>
<dbReference type="EMBL" id="QQWO01000010">
    <property type="protein sequence ID" value="RSV02180.1"/>
    <property type="molecule type" value="Genomic_DNA"/>
</dbReference>
<dbReference type="Proteomes" id="UP000287746">
    <property type="component" value="Unassembled WGS sequence"/>
</dbReference>
<dbReference type="KEGG" id="skr:BRX40_19220"/>
<reference evidence="5 6" key="3">
    <citation type="submission" date="2018-07" db="EMBL/GenBank/DDBJ databases">
        <title>Genomic and Epidemiologic Investigation of an Indolent Hospital Outbreak.</title>
        <authorList>
            <person name="Johnson R.C."/>
            <person name="Deming C."/>
            <person name="Conlan S."/>
            <person name="Zellmer C.J."/>
            <person name="Michelin A.V."/>
            <person name="Lee-Lin S."/>
            <person name="Thomas P.J."/>
            <person name="Park M."/>
            <person name="Weingarten R.A."/>
            <person name="Less J."/>
            <person name="Dekker J.P."/>
            <person name="Frank K.M."/>
            <person name="Musser K.A."/>
            <person name="Mcquiston J.R."/>
            <person name="Henderson D.K."/>
            <person name="Lau A.F."/>
            <person name="Palmore T.N."/>
            <person name="Segre J.A."/>
        </authorList>
    </citation>
    <scope>NUCLEOTIDE SEQUENCE [LARGE SCALE GENOMIC DNA]</scope>
    <source>
        <strain evidence="3 6">SK-CDC1_0717</strain>
        <strain evidence="2 5">SK-NIH.Env10_0317</strain>
    </source>
</reference>
<dbReference type="CDD" id="cd16320">
    <property type="entry name" value="MraZ_N"/>
    <property type="match status" value="1"/>
</dbReference>
<reference evidence="4" key="2">
    <citation type="submission" date="2016-12" db="EMBL/GenBank/DDBJ databases">
        <title>Whole genome sequencing of Sphingomonas sp. ABOJV.</title>
        <authorList>
            <person name="Conlan S."/>
            <person name="Thomas P.J."/>
            <person name="Mullikin J."/>
            <person name="Palmore T.N."/>
            <person name="Frank K.M."/>
            <person name="Segre J.A."/>
        </authorList>
    </citation>
    <scope>NUCLEOTIDE SEQUENCE [LARGE SCALE GENOMIC DNA]</scope>
    <source>
        <strain evidence="4">ABOJV</strain>
    </source>
</reference>
<dbReference type="GO" id="GO:2000143">
    <property type="term" value="P:negative regulation of DNA-templated transcription initiation"/>
    <property type="evidence" value="ECO:0007669"/>
    <property type="project" value="TreeGrafter"/>
</dbReference>
<dbReference type="AlphaFoldDB" id="A0A1L6JEA9"/>
<evidence type="ECO:0000313" key="4">
    <source>
        <dbReference type="Proteomes" id="UP000185161"/>
    </source>
</evidence>
<dbReference type="STRING" id="93064.BRX40_19220"/>
<evidence type="ECO:0000313" key="2">
    <source>
        <dbReference type="EMBL" id="RSV02180.1"/>
    </source>
</evidence>
<evidence type="ECO:0000313" key="3">
    <source>
        <dbReference type="EMBL" id="RSY84629.1"/>
    </source>
</evidence>
<dbReference type="EMBL" id="QQYZ01000009">
    <property type="protein sequence ID" value="RSY84629.1"/>
    <property type="molecule type" value="Genomic_DNA"/>
</dbReference>
<dbReference type="Proteomes" id="UP000286681">
    <property type="component" value="Unassembled WGS sequence"/>
</dbReference>
<dbReference type="Gene3D" id="3.40.1550.20">
    <property type="entry name" value="Transcriptional regulator MraZ domain"/>
    <property type="match status" value="1"/>
</dbReference>
<reference evidence="1" key="1">
    <citation type="submission" date="2016-12" db="EMBL/GenBank/DDBJ databases">
        <title>Whole genome sequencing of Sphingomonas koreensis.</title>
        <authorList>
            <person name="Conlan S."/>
            <person name="Thomas P.J."/>
            <person name="Mullikin J."/>
            <person name="Palmore T.N."/>
            <person name="Frank K.M."/>
            <person name="Segre J.A."/>
        </authorList>
    </citation>
    <scope>NUCLEOTIDE SEQUENCE</scope>
    <source>
        <strain evidence="1">ABOJV</strain>
    </source>
</reference>
<dbReference type="GO" id="GO:0003700">
    <property type="term" value="F:DNA-binding transcription factor activity"/>
    <property type="evidence" value="ECO:0007669"/>
    <property type="project" value="InterPro"/>
</dbReference>
<keyword evidence="4" id="KW-1185">Reference proteome</keyword>
<dbReference type="OrthoDB" id="9807753at2"/>
<dbReference type="InterPro" id="IPR035642">
    <property type="entry name" value="MraZ_N"/>
</dbReference>
<protein>
    <submittedName>
        <fullName evidence="2">Division/cell wall cluster transcriptional repressor MraZ</fullName>
    </submittedName>
</protein>
<dbReference type="PANTHER" id="PTHR34701">
    <property type="entry name" value="TRANSCRIPTIONAL REGULATOR MRAZ"/>
    <property type="match status" value="1"/>
</dbReference>
<dbReference type="InterPro" id="IPR003444">
    <property type="entry name" value="MraZ"/>
</dbReference>
<dbReference type="InterPro" id="IPR038619">
    <property type="entry name" value="MraZ_sf"/>
</dbReference>
<gene>
    <name evidence="1" type="ORF">BRX40_19220</name>
    <name evidence="2" type="ORF">CA257_13440</name>
    <name evidence="3" type="ORF">DAH66_11125</name>
</gene>
<dbReference type="CDD" id="cd16321">
    <property type="entry name" value="MraZ_C"/>
    <property type="match status" value="1"/>
</dbReference>
<dbReference type="SUPFAM" id="SSF89447">
    <property type="entry name" value="AbrB/MazE/MraZ-like"/>
    <property type="match status" value="1"/>
</dbReference>
<sequence>MNRTGYRGVGLQLVDDKGRVAIPSALRATLEKNSGFPADTKDARVAILSSHESDRCLIAYDEPYFDALMERLNARSLEYAGDRGRADSNIWREGVGPSENIAFDPSGRFVMPGMLCQHAGIRKSGYAFFYGVGPVIEIWDPATLLAHPSLPESMKAACRYHLEEKKVTL</sequence>
<dbReference type="InterPro" id="IPR037914">
    <property type="entry name" value="SpoVT-AbrB_sf"/>
</dbReference>
<dbReference type="Proteomes" id="UP000185161">
    <property type="component" value="Chromosome"/>
</dbReference>
<accession>A0A1L6JEA9</accession>
<name>A0A1L6JEA9_9SPHN</name>
<dbReference type="InterPro" id="IPR035644">
    <property type="entry name" value="MraZ_C"/>
</dbReference>
<organism evidence="1 4">
    <name type="scientific">Sphingomonas koreensis</name>
    <dbReference type="NCBI Taxonomy" id="93064"/>
    <lineage>
        <taxon>Bacteria</taxon>
        <taxon>Pseudomonadati</taxon>
        <taxon>Pseudomonadota</taxon>
        <taxon>Alphaproteobacteria</taxon>
        <taxon>Sphingomonadales</taxon>
        <taxon>Sphingomonadaceae</taxon>
        <taxon>Sphingomonas</taxon>
    </lineage>
</organism>
<dbReference type="GO" id="GO:0000976">
    <property type="term" value="F:transcription cis-regulatory region binding"/>
    <property type="evidence" value="ECO:0007669"/>
    <property type="project" value="TreeGrafter"/>
</dbReference>
<dbReference type="EMBL" id="CP018820">
    <property type="protein sequence ID" value="APR54259.1"/>
    <property type="molecule type" value="Genomic_DNA"/>
</dbReference>
<proteinExistence type="predicted"/>
<evidence type="ECO:0000313" key="1">
    <source>
        <dbReference type="EMBL" id="APR54259.1"/>
    </source>
</evidence>